<evidence type="ECO:0000256" key="3">
    <source>
        <dbReference type="PROSITE-ProRule" id="PRU00339"/>
    </source>
</evidence>
<dbReference type="PANTHER" id="PTHR44227:SF3">
    <property type="entry name" value="PROTEIN O-MANNOSYL-TRANSFERASE TMTC4"/>
    <property type="match status" value="1"/>
</dbReference>
<evidence type="ECO:0000256" key="4">
    <source>
        <dbReference type="SAM" id="Phobius"/>
    </source>
</evidence>
<dbReference type="PANTHER" id="PTHR44227">
    <property type="match status" value="1"/>
</dbReference>
<keyword evidence="2 3" id="KW-0802">TPR repeat</keyword>
<keyword evidence="4" id="KW-1133">Transmembrane helix</keyword>
<keyword evidence="4" id="KW-0472">Membrane</keyword>
<dbReference type="InterPro" id="IPR052346">
    <property type="entry name" value="O-mannosyl-transferase_TMTC"/>
</dbReference>
<dbReference type="PROSITE" id="PS50005">
    <property type="entry name" value="TPR"/>
    <property type="match status" value="3"/>
</dbReference>
<feature type="repeat" description="TPR" evidence="3">
    <location>
        <begin position="492"/>
        <end position="525"/>
    </location>
</feature>
<comment type="caution">
    <text evidence="5">The sequence shown here is derived from an EMBL/GenBank/DDBJ whole genome shotgun (WGS) entry which is preliminary data.</text>
</comment>
<dbReference type="InterPro" id="IPR011990">
    <property type="entry name" value="TPR-like_helical_dom_sf"/>
</dbReference>
<feature type="transmembrane region" description="Helical" evidence="4">
    <location>
        <begin position="131"/>
        <end position="149"/>
    </location>
</feature>
<name>A0A7X9E6H5_UNCKA</name>
<dbReference type="EMBL" id="JAAZNV010000006">
    <property type="protein sequence ID" value="NMB91420.1"/>
    <property type="molecule type" value="Genomic_DNA"/>
</dbReference>
<feature type="repeat" description="TPR" evidence="3">
    <location>
        <begin position="424"/>
        <end position="457"/>
    </location>
</feature>
<dbReference type="AlphaFoldDB" id="A0A7X9E6H5"/>
<dbReference type="Gene3D" id="1.25.40.10">
    <property type="entry name" value="Tetratricopeptide repeat domain"/>
    <property type="match status" value="1"/>
</dbReference>
<reference evidence="5 6" key="1">
    <citation type="journal article" date="2020" name="Biotechnol. Biofuels">
        <title>New insights from the biogas microbiome by comprehensive genome-resolved metagenomics of nearly 1600 species originating from multiple anaerobic digesters.</title>
        <authorList>
            <person name="Campanaro S."/>
            <person name="Treu L."/>
            <person name="Rodriguez-R L.M."/>
            <person name="Kovalovszki A."/>
            <person name="Ziels R.M."/>
            <person name="Maus I."/>
            <person name="Zhu X."/>
            <person name="Kougias P.G."/>
            <person name="Basile A."/>
            <person name="Luo G."/>
            <person name="Schluter A."/>
            <person name="Konstantinidis K.T."/>
            <person name="Angelidaki I."/>
        </authorList>
    </citation>
    <scope>NUCLEOTIDE SEQUENCE [LARGE SCALE GENOMIC DNA]</scope>
    <source>
        <strain evidence="5">AS27yjCOA_202</strain>
    </source>
</reference>
<feature type="transmembrane region" description="Helical" evidence="4">
    <location>
        <begin position="228"/>
        <end position="247"/>
    </location>
</feature>
<feature type="repeat" description="TPR" evidence="3">
    <location>
        <begin position="458"/>
        <end position="491"/>
    </location>
</feature>
<feature type="transmembrane region" description="Helical" evidence="4">
    <location>
        <begin position="303"/>
        <end position="321"/>
    </location>
</feature>
<dbReference type="Proteomes" id="UP000590542">
    <property type="component" value="Unassembled WGS sequence"/>
</dbReference>
<gene>
    <name evidence="5" type="ORF">GYA37_01070</name>
</gene>
<dbReference type="SMART" id="SM00028">
    <property type="entry name" value="TPR"/>
    <property type="match status" value="3"/>
</dbReference>
<evidence type="ECO:0000313" key="5">
    <source>
        <dbReference type="EMBL" id="NMB91420.1"/>
    </source>
</evidence>
<feature type="transmembrane region" description="Helical" evidence="4">
    <location>
        <begin position="101"/>
        <end position="124"/>
    </location>
</feature>
<feature type="transmembrane region" description="Helical" evidence="4">
    <location>
        <begin position="179"/>
        <end position="194"/>
    </location>
</feature>
<feature type="transmembrane region" description="Helical" evidence="4">
    <location>
        <begin position="32"/>
        <end position="51"/>
    </location>
</feature>
<evidence type="ECO:0000256" key="1">
    <source>
        <dbReference type="ARBA" id="ARBA00022737"/>
    </source>
</evidence>
<keyword evidence="1" id="KW-0677">Repeat</keyword>
<evidence type="ECO:0000256" key="2">
    <source>
        <dbReference type="ARBA" id="ARBA00022803"/>
    </source>
</evidence>
<feature type="transmembrane region" description="Helical" evidence="4">
    <location>
        <begin position="384"/>
        <end position="401"/>
    </location>
</feature>
<keyword evidence="4" id="KW-0812">Transmembrane</keyword>
<feature type="transmembrane region" description="Helical" evidence="4">
    <location>
        <begin position="328"/>
        <end position="349"/>
    </location>
</feature>
<sequence length="538" mass="61940">MKNNNKQKKQITIENLGTEIGGMKDLIRFLKANIILLIAIILSCFLIYANLINGKFLNLDDISGIVNDPNIGNISAAIKSMEGYNLYKVVIFKIFGLNPTAYHVAAIIMHCINSILVFLLMYVLFGRKVSLIATALFITHPVNTEAVGWISGYPYLIRGIFIFGTLLFYAIYKKSKNKYCLLYSSLIFLVGMLFFRSSGWLFVTPVILILLDQFVLEEKITWKNIKMYVPYAIISLIFAAILIPGFFKQRVQELQTLYYVKEETSTPLINRIPYTIYMEYKLLAFPMELSIYHEGKVLGNVEYAFMVIITIAIISLTIYLWKKDRVVAGLMMIIIFSILPSFSPIIIAWTAAERYLYIASAFYSAMVGILILKAEDKYKTKNLSIIFTIVLLTFFSIRTVIRNNDLKNSKNLWFATRKTAPYSYRVYNNLGDVYAEEKNYELALENFKRSVALKPDYADAVHNIGYIYSQIGNIEKAKKYLAQATDMNPRLYQSSFKLGEIYYFEENYDKATEYFQKCLDADPTNQLCQTYLNKILNK</sequence>
<dbReference type="SUPFAM" id="SSF48452">
    <property type="entry name" value="TPR-like"/>
    <property type="match status" value="1"/>
</dbReference>
<evidence type="ECO:0000313" key="6">
    <source>
        <dbReference type="Proteomes" id="UP000590542"/>
    </source>
</evidence>
<feature type="transmembrane region" description="Helical" evidence="4">
    <location>
        <begin position="355"/>
        <end position="372"/>
    </location>
</feature>
<feature type="transmembrane region" description="Helical" evidence="4">
    <location>
        <begin position="155"/>
        <end position="172"/>
    </location>
</feature>
<organism evidence="5 6">
    <name type="scientific">candidate division WWE3 bacterium</name>
    <dbReference type="NCBI Taxonomy" id="2053526"/>
    <lineage>
        <taxon>Bacteria</taxon>
        <taxon>Katanobacteria</taxon>
    </lineage>
</organism>
<dbReference type="Pfam" id="PF13181">
    <property type="entry name" value="TPR_8"/>
    <property type="match status" value="1"/>
</dbReference>
<accession>A0A7X9E6H5</accession>
<dbReference type="InterPro" id="IPR019734">
    <property type="entry name" value="TPR_rpt"/>
</dbReference>
<dbReference type="Pfam" id="PF13424">
    <property type="entry name" value="TPR_12"/>
    <property type="match status" value="1"/>
</dbReference>
<protein>
    <submittedName>
        <fullName evidence="5">Tetratricopeptide repeat protein</fullName>
    </submittedName>
</protein>
<dbReference type="PROSITE" id="PS50293">
    <property type="entry name" value="TPR_REGION"/>
    <property type="match status" value="3"/>
</dbReference>
<proteinExistence type="predicted"/>